<organism evidence="4 5">
    <name type="scientific">Pelomonas baiyunensis</name>
    <dbReference type="NCBI Taxonomy" id="3299026"/>
    <lineage>
        <taxon>Bacteria</taxon>
        <taxon>Pseudomonadati</taxon>
        <taxon>Pseudomonadota</taxon>
        <taxon>Betaproteobacteria</taxon>
        <taxon>Burkholderiales</taxon>
        <taxon>Sphaerotilaceae</taxon>
        <taxon>Roseateles</taxon>
    </lineage>
</organism>
<dbReference type="Gene3D" id="3.40.50.300">
    <property type="entry name" value="P-loop containing nucleotide triphosphate hydrolases"/>
    <property type="match status" value="1"/>
</dbReference>
<feature type="domain" description="Helicase C-terminal" evidence="3">
    <location>
        <begin position="1248"/>
        <end position="1406"/>
    </location>
</feature>
<dbReference type="InterPro" id="IPR000330">
    <property type="entry name" value="SNF2_N"/>
</dbReference>
<dbReference type="PROSITE" id="PS51194">
    <property type="entry name" value="HELICASE_CTER"/>
    <property type="match status" value="1"/>
</dbReference>
<evidence type="ECO:0000259" key="2">
    <source>
        <dbReference type="PROSITE" id="PS51192"/>
    </source>
</evidence>
<comment type="caution">
    <text evidence="4">The sequence shown here is derived from an EMBL/GenBank/DDBJ whole genome shotgun (WGS) entry which is preliminary data.</text>
</comment>
<dbReference type="EMBL" id="JBIGIB010000002">
    <property type="protein sequence ID" value="MFG6466500.1"/>
    <property type="molecule type" value="Genomic_DNA"/>
</dbReference>
<dbReference type="Gene3D" id="3.40.50.10810">
    <property type="entry name" value="Tandem AAA-ATPase domain"/>
    <property type="match status" value="1"/>
</dbReference>
<keyword evidence="5" id="KW-1185">Reference proteome</keyword>
<dbReference type="PROSITE" id="PS51192">
    <property type="entry name" value="HELICASE_ATP_BIND_1"/>
    <property type="match status" value="1"/>
</dbReference>
<dbReference type="Proteomes" id="UP001606303">
    <property type="component" value="Unassembled WGS sequence"/>
</dbReference>
<dbReference type="InterPro" id="IPR001650">
    <property type="entry name" value="Helicase_C-like"/>
</dbReference>
<reference evidence="4 5" key="1">
    <citation type="submission" date="2024-08" db="EMBL/GenBank/DDBJ databases">
        <authorList>
            <person name="Lu H."/>
        </authorList>
    </citation>
    <scope>NUCLEOTIDE SEQUENCE [LARGE SCALE GENOMIC DNA]</scope>
    <source>
        <strain evidence="4 5">BYS87W</strain>
    </source>
</reference>
<evidence type="ECO:0000256" key="1">
    <source>
        <dbReference type="ARBA" id="ARBA00022801"/>
    </source>
</evidence>
<sequence>MPRPPVDPSFLFNLPDGSVVSAEEMLRRARAAHAARHTPQLPAVDVPEADLQTLLDAVLLLGGTASINAVLQWLALTGRQRADGSAFDHYSVRDGLQALAAQQRAEYLQGKGTRVALTDHADRLQALLLAPEAEHYWRQRLWLMGPGRGDWRDPIGWVNFRHVDDMCTVLRLMLYSGMPAAEFRELLATQLTELNDPLLQTHALTEPWCPALLDQIDPALRDPMLCTALDTLDTRHPARAALLAWLRTAPPPLSLPLRGRLADADLLALRLEDAARLLDGLTGPSVTLLAAVRALVAGRWAEASAAFEAAIKEAHTALGRRRGALGLALGRFYLLSLMAQDDPKAWARARKYAIAESGSRSPTAYEAWGLWAHGIGAKLGDDSFLDAAFTPRAPGDGTPADRLLLCAWLGKPAPGWTPELAQALWAQLGDDQALLAEYLGAALRRLQLGGAEPTRAVSLLSQPRQAWQDALAAITALSDDGKPAGSSTQPELAWRLTLDAAGRVHTLEPLEMHHGARGGLKFKPVTLAKLKKQGAQRSRDNLVLRHIERDAWAGVHDLRLDVTPALVALIGHPHLMLADAPGQWVELSEGLPELEVRRIGEGERAAFQFHLHPPLIAAEPPHAGALFGAQADAERERRNTQRVLREGPGRARLIRITSTQRRVAELVAQGWEVPAHATAELGAALQVLTGHFQLHSDADAGQRVAGDSRLHARLTPQGDGLQLLLVAQPFGDFGPAVTPGQGRDRLMCLHEGLSLTTERDLPAEAQHRADVIAVLPFLDPEQPPDQPWMLADAEQALAAVERLPQLPAIAALAWPKGKPVRVLPVAADAVQIEVSSGRDWLALTGEARVDEGRVLGLQELLALSRSSQSRFVRLAEGHYLALSDQLRQQLRDLDSLAQAKKGGALQLPAASAAWLDQGLAGVHLAGDTAWRARVAQLAAAAALQPEVPRGLRAELRGYQAEGFAWMSRLAAAGFGACLADDMGLGKTVQTLALLIERSALGPALVLAPTSVCGNWAAECATFAPGLNAQVYADAADRAALLAAAGPGDVIVASYALAQIDAERFATRRWATLVLDEAQALKNAATKRAKSVAEFDADFRLALSGTPVENRLADLWSVMNLINPGLLGTAAQFNERFAGPIERQQDAPTRARLRRLVAPFLLRRTKAQVLQDLPPRTEIVHRVEPSEAERNFLEALRRDARAAVAQAAADPERGAPMQVLAELMRLRRAACDPRLVSPELGLAGAKLAEFERLVRELVDGGHKALVFSQFTDYLDLLAERLTQMGLPFQRLDGSTPQAERTRRAAAFQQGDGDVFLISLKAGGFGLNLTAADYVLIVDPWWNPAAEDQASGRAHRMGQQRPVTVYRLVTAGSVEERILDLHRDKRGLAEGMLEGDGQATPLDAAALAALLDDA</sequence>
<keyword evidence="1" id="KW-0378">Hydrolase</keyword>
<dbReference type="InterPro" id="IPR038718">
    <property type="entry name" value="SNF2-like_sf"/>
</dbReference>
<evidence type="ECO:0000259" key="3">
    <source>
        <dbReference type="PROSITE" id="PS51194"/>
    </source>
</evidence>
<evidence type="ECO:0000313" key="4">
    <source>
        <dbReference type="EMBL" id="MFG6466500.1"/>
    </source>
</evidence>
<dbReference type="SMART" id="SM00487">
    <property type="entry name" value="DEXDc"/>
    <property type="match status" value="1"/>
</dbReference>
<dbReference type="InterPro" id="IPR014001">
    <property type="entry name" value="Helicase_ATP-bd"/>
</dbReference>
<gene>
    <name evidence="4" type="ORF">ACG01O_07780</name>
</gene>
<dbReference type="CDD" id="cd18012">
    <property type="entry name" value="DEXQc_arch_SWI2_SNF2"/>
    <property type="match status" value="1"/>
</dbReference>
<protein>
    <submittedName>
        <fullName evidence="4">SNF2-related protein</fullName>
    </submittedName>
</protein>
<dbReference type="Pfam" id="PF00271">
    <property type="entry name" value="Helicase_C"/>
    <property type="match status" value="1"/>
</dbReference>
<dbReference type="CDD" id="cd18793">
    <property type="entry name" value="SF2_C_SNF"/>
    <property type="match status" value="1"/>
</dbReference>
<dbReference type="InterPro" id="IPR049730">
    <property type="entry name" value="SNF2/RAD54-like_C"/>
</dbReference>
<accession>A0ABW7GXX1</accession>
<evidence type="ECO:0000313" key="5">
    <source>
        <dbReference type="Proteomes" id="UP001606303"/>
    </source>
</evidence>
<dbReference type="Pfam" id="PF00176">
    <property type="entry name" value="SNF2-rel_dom"/>
    <property type="match status" value="1"/>
</dbReference>
<proteinExistence type="predicted"/>
<dbReference type="PANTHER" id="PTHR10799">
    <property type="entry name" value="SNF2/RAD54 HELICASE FAMILY"/>
    <property type="match status" value="1"/>
</dbReference>
<feature type="domain" description="Helicase ATP-binding" evidence="2">
    <location>
        <begin position="967"/>
        <end position="1124"/>
    </location>
</feature>
<dbReference type="InterPro" id="IPR027417">
    <property type="entry name" value="P-loop_NTPase"/>
</dbReference>
<dbReference type="SMART" id="SM00490">
    <property type="entry name" value="HELICc"/>
    <property type="match status" value="1"/>
</dbReference>
<dbReference type="SUPFAM" id="SSF52540">
    <property type="entry name" value="P-loop containing nucleoside triphosphate hydrolases"/>
    <property type="match status" value="2"/>
</dbReference>
<name>A0ABW7GXX1_9BURK</name>
<dbReference type="RefSeq" id="WP_394383241.1">
    <property type="nucleotide sequence ID" value="NZ_JBIGIB010000002.1"/>
</dbReference>